<dbReference type="eggNOG" id="COG2431">
    <property type="taxonomic scope" value="Bacteria"/>
</dbReference>
<dbReference type="Pfam" id="PF03956">
    <property type="entry name" value="Lys_export"/>
    <property type="match status" value="1"/>
</dbReference>
<dbReference type="PANTHER" id="PTHR35804:SF1">
    <property type="entry name" value="LYSINE EXPORTER LYSO"/>
    <property type="match status" value="1"/>
</dbReference>
<feature type="transmembrane region" description="Helical" evidence="1">
    <location>
        <begin position="6"/>
        <end position="21"/>
    </location>
</feature>
<feature type="transmembrane region" description="Helical" evidence="1">
    <location>
        <begin position="173"/>
        <end position="198"/>
    </location>
</feature>
<dbReference type="HOGENOM" id="CLU_045681_1_0_6"/>
<organism evidence="2 3">
    <name type="scientific">Candidatus Francisella endociliophora</name>
    <dbReference type="NCBI Taxonomy" id="653937"/>
    <lineage>
        <taxon>Bacteria</taxon>
        <taxon>Pseudomonadati</taxon>
        <taxon>Pseudomonadota</taxon>
        <taxon>Gammaproteobacteria</taxon>
        <taxon>Thiotrichales</taxon>
        <taxon>Francisellaceae</taxon>
        <taxon>Francisella</taxon>
    </lineage>
</organism>
<feature type="transmembrane region" description="Helical" evidence="1">
    <location>
        <begin position="210"/>
        <end position="229"/>
    </location>
</feature>
<feature type="transmembrane region" description="Helical" evidence="1">
    <location>
        <begin position="33"/>
        <end position="55"/>
    </location>
</feature>
<keyword evidence="1" id="KW-1133">Transmembrane helix</keyword>
<evidence type="ECO:0000313" key="3">
    <source>
        <dbReference type="Proteomes" id="UP000029672"/>
    </source>
</evidence>
<dbReference type="OrthoDB" id="5451742at2"/>
<dbReference type="GO" id="GO:0005886">
    <property type="term" value="C:plasma membrane"/>
    <property type="evidence" value="ECO:0007669"/>
    <property type="project" value="TreeGrafter"/>
</dbReference>
<feature type="transmembrane region" description="Helical" evidence="1">
    <location>
        <begin position="142"/>
        <end position="161"/>
    </location>
</feature>
<name>A0A097EMC4_9GAMM</name>
<evidence type="ECO:0000313" key="2">
    <source>
        <dbReference type="EMBL" id="AIT08715.1"/>
    </source>
</evidence>
<gene>
    <name evidence="2" type="ORF">LO80_01145</name>
</gene>
<keyword evidence="1" id="KW-0812">Transmembrane</keyword>
<dbReference type="InterPro" id="IPR005642">
    <property type="entry name" value="LysO"/>
</dbReference>
<reference evidence="2 3" key="1">
    <citation type="submission" date="2014-10" db="EMBL/GenBank/DDBJ databases">
        <title>Whole genome sequence of Francisella endociliophora strain FSC1006, isolated from a laboratory culture of the marine ciliate Euplotes raikovi.</title>
        <authorList>
            <person name="Granberg M."/>
            <person name="Backman S."/>
            <person name="Lundmark E."/>
            <person name="Nilsson E."/>
            <person name="Karlsson E."/>
            <person name="Thelaus J."/>
            <person name="Ohrman C."/>
            <person name="Larkeryd A."/>
            <person name="Stenberg P."/>
        </authorList>
    </citation>
    <scope>NUCLEOTIDE SEQUENCE [LARGE SCALE GENOMIC DNA]</scope>
    <source>
        <strain evidence="2 3">FSC1006</strain>
    </source>
</reference>
<feature type="transmembrane region" description="Helical" evidence="1">
    <location>
        <begin position="67"/>
        <end position="87"/>
    </location>
</feature>
<dbReference type="Proteomes" id="UP000029672">
    <property type="component" value="Chromosome"/>
</dbReference>
<dbReference type="GO" id="GO:0015661">
    <property type="term" value="F:L-lysine efflux transmembrane transporter activity"/>
    <property type="evidence" value="ECO:0007669"/>
    <property type="project" value="InterPro"/>
</dbReference>
<keyword evidence="3" id="KW-1185">Reference proteome</keyword>
<keyword evidence="1" id="KW-0472">Membrane</keyword>
<dbReference type="RefSeq" id="WP_040007776.1">
    <property type="nucleotide sequence ID" value="NZ_CP009574.1"/>
</dbReference>
<dbReference type="STRING" id="1547445.LO80_01145"/>
<proteinExistence type="predicted"/>
<evidence type="ECO:0000256" key="1">
    <source>
        <dbReference type="SAM" id="Phobius"/>
    </source>
</evidence>
<dbReference type="AlphaFoldDB" id="A0A097EMC4"/>
<feature type="transmembrane region" description="Helical" evidence="1">
    <location>
        <begin position="107"/>
        <end position="127"/>
    </location>
</feature>
<protein>
    <submittedName>
        <fullName evidence="2">Membrane protein</fullName>
    </submittedName>
</protein>
<feature type="transmembrane region" description="Helical" evidence="1">
    <location>
        <begin position="282"/>
        <end position="303"/>
    </location>
</feature>
<sequence length="308" mass="34493">MYESIALFICLLMGYYIFNFNKSTQTIKYINTALELIVVLIIFLLGYNFSIFTHTNTIVFDVISTSLLYSCILFIANILGVCLYCYYKSQLKSKFVSIGSSSQTQNIFLLVLQASKYLTYLIIGYILGEIINIDMTHFIDNVVLALLFGLMFIIGILLRLENIPIKDLFKNKVAITIVIIIVITSISSAILISLITNIPLKESIMICSGFGWYSLSVVLNTGFIGEYYGMVTFMVDFLREIIVIATVPLLKRYLSIELVGYAANTAMDFCLPVIKNNYGTKIVPLAIAVGLIFTILTPGILVLENLIL</sequence>
<dbReference type="PANTHER" id="PTHR35804">
    <property type="entry name" value="LYSINE EXPORTER LYSO"/>
    <property type="match status" value="1"/>
</dbReference>
<dbReference type="EMBL" id="CP009574">
    <property type="protein sequence ID" value="AIT08715.1"/>
    <property type="molecule type" value="Genomic_DNA"/>
</dbReference>
<dbReference type="KEGG" id="frf:LO80_01145"/>
<accession>A0A097EMC4</accession>